<dbReference type="PROSITE" id="PS51198">
    <property type="entry name" value="UVRD_HELICASE_ATP_BIND"/>
    <property type="match status" value="1"/>
</dbReference>
<evidence type="ECO:0000256" key="12">
    <source>
        <dbReference type="ARBA" id="ARBA00048988"/>
    </source>
</evidence>
<evidence type="ECO:0000256" key="1">
    <source>
        <dbReference type="ARBA" id="ARBA00022722"/>
    </source>
</evidence>
<comment type="subunit">
    <text evidence="13">Heterodimer of AddA and AddB/RexB.</text>
</comment>
<dbReference type="PANTHER" id="PTHR11070:SF48">
    <property type="entry name" value="ATP-DEPENDENT HELICASE_NUCLEASE SUBUNIT A"/>
    <property type="match status" value="1"/>
</dbReference>
<feature type="binding site" evidence="14">
    <location>
        <begin position="22"/>
        <end position="29"/>
    </location>
    <ligand>
        <name>ATP</name>
        <dbReference type="ChEBI" id="CHEBI:30616"/>
    </ligand>
</feature>
<dbReference type="GO" id="GO:0000724">
    <property type="term" value="P:double-strand break repair via homologous recombination"/>
    <property type="evidence" value="ECO:0007669"/>
    <property type="project" value="UniProtKB-UniRule"/>
</dbReference>
<comment type="catalytic activity">
    <reaction evidence="11 13">
        <text>Couples ATP hydrolysis with the unwinding of duplex DNA by translocating in the 3'-5' direction.</text>
        <dbReference type="EC" id="5.6.2.4"/>
    </reaction>
</comment>
<proteinExistence type="inferred from homology"/>
<dbReference type="NCBIfam" id="TIGR02785">
    <property type="entry name" value="addA_Gpos"/>
    <property type="match status" value="1"/>
</dbReference>
<dbReference type="Gene3D" id="3.90.320.10">
    <property type="match status" value="1"/>
</dbReference>
<comment type="function">
    <text evidence="13">The heterodimer acts as both an ATP-dependent DNA helicase and an ATP-dependent, dual-direction single-stranded exonuclease. Recognizes the chi site generating a DNA molecule suitable for the initiation of homologous recombination. The AddA nuclease domain is required for chi fragment generation; this subunit has the helicase and 3' -&gt; 5' nuclease activities.</text>
</comment>
<protein>
    <recommendedName>
        <fullName evidence="13">ATP-dependent helicase/nuclease subunit A</fullName>
        <ecNumber evidence="13">3.1.-.-</ecNumber>
        <ecNumber evidence="13">5.6.2.4</ecNumber>
    </recommendedName>
    <alternativeName>
        <fullName evidence="13">ATP-dependent helicase/nuclease AddA</fullName>
    </alternativeName>
    <alternativeName>
        <fullName evidence="13">DNA 3'-5' helicase AddA</fullName>
    </alternativeName>
</protein>
<evidence type="ECO:0000256" key="2">
    <source>
        <dbReference type="ARBA" id="ARBA00022741"/>
    </source>
</evidence>
<dbReference type="GO" id="GO:0005829">
    <property type="term" value="C:cytosol"/>
    <property type="evidence" value="ECO:0007669"/>
    <property type="project" value="TreeGrafter"/>
</dbReference>
<dbReference type="GO" id="GO:0008408">
    <property type="term" value="F:3'-5' exonuclease activity"/>
    <property type="evidence" value="ECO:0007669"/>
    <property type="project" value="UniProtKB-UniRule"/>
</dbReference>
<keyword evidence="18" id="KW-1185">Reference proteome</keyword>
<comment type="similarity">
    <text evidence="13">Belongs to the helicase family. AddA subfamily.</text>
</comment>
<keyword evidence="10 13" id="KW-0413">Isomerase</keyword>
<evidence type="ECO:0000256" key="6">
    <source>
        <dbReference type="ARBA" id="ARBA00022839"/>
    </source>
</evidence>
<evidence type="ECO:0000259" key="15">
    <source>
        <dbReference type="PROSITE" id="PS51198"/>
    </source>
</evidence>
<evidence type="ECO:0000256" key="4">
    <source>
        <dbReference type="ARBA" id="ARBA00022801"/>
    </source>
</evidence>
<keyword evidence="8 13" id="KW-0238">DNA-binding</keyword>
<dbReference type="SUPFAM" id="SSF52980">
    <property type="entry name" value="Restriction endonuclease-like"/>
    <property type="match status" value="1"/>
</dbReference>
<dbReference type="PANTHER" id="PTHR11070">
    <property type="entry name" value="UVRD / RECB / PCRA DNA HELICASE FAMILY MEMBER"/>
    <property type="match status" value="1"/>
</dbReference>
<evidence type="ECO:0000256" key="14">
    <source>
        <dbReference type="PROSITE-ProRule" id="PRU00560"/>
    </source>
</evidence>
<dbReference type="InterPro" id="IPR027417">
    <property type="entry name" value="P-loop_NTPase"/>
</dbReference>
<dbReference type="GO" id="GO:0003690">
    <property type="term" value="F:double-stranded DNA binding"/>
    <property type="evidence" value="ECO:0007669"/>
    <property type="project" value="UniProtKB-UniRule"/>
</dbReference>
<keyword evidence="4 13" id="KW-0378">Hydrolase</keyword>
<dbReference type="GO" id="GO:0005524">
    <property type="term" value="F:ATP binding"/>
    <property type="evidence" value="ECO:0007669"/>
    <property type="project" value="UniProtKB-UniRule"/>
</dbReference>
<comment type="catalytic activity">
    <reaction evidence="12 13">
        <text>ATP + H2O = ADP + phosphate + H(+)</text>
        <dbReference type="Rhea" id="RHEA:13065"/>
        <dbReference type="ChEBI" id="CHEBI:15377"/>
        <dbReference type="ChEBI" id="CHEBI:15378"/>
        <dbReference type="ChEBI" id="CHEBI:30616"/>
        <dbReference type="ChEBI" id="CHEBI:43474"/>
        <dbReference type="ChEBI" id="CHEBI:456216"/>
        <dbReference type="EC" id="5.6.2.4"/>
    </reaction>
</comment>
<dbReference type="InterPro" id="IPR011604">
    <property type="entry name" value="PDDEXK-like_dom_sf"/>
</dbReference>
<dbReference type="EC" id="5.6.2.4" evidence="13"/>
<reference evidence="18" key="2">
    <citation type="submission" date="2014-08" db="EMBL/GenBank/DDBJ databases">
        <title>Complete genome of Weissella ceti strain WS74 isolated from diseased rainbow trout in Brazil.</title>
        <authorList>
            <person name="Figueiredo H.C.P."/>
            <person name="Leal C.A.G."/>
            <person name="Pereira F.L."/>
            <person name="Soares S.C."/>
            <person name="Dorella F.A."/>
            <person name="Carvalho A.F."/>
            <person name="Azevedo V.A.C."/>
        </authorList>
    </citation>
    <scope>NUCLEOTIDE SEQUENCE [LARGE SCALE GENOMIC DNA]</scope>
    <source>
        <strain evidence="18">WS74</strain>
    </source>
</reference>
<dbReference type="SUPFAM" id="SSF52540">
    <property type="entry name" value="P-loop containing nucleoside triphosphate hydrolases"/>
    <property type="match status" value="1"/>
</dbReference>
<dbReference type="InterPro" id="IPR014152">
    <property type="entry name" value="AddA"/>
</dbReference>
<dbReference type="Pfam" id="PF13361">
    <property type="entry name" value="UvrD_C"/>
    <property type="match status" value="1"/>
</dbReference>
<dbReference type="EMBL" id="CP009223">
    <property type="protein sequence ID" value="AIM62290.1"/>
    <property type="molecule type" value="Genomic_DNA"/>
</dbReference>
<dbReference type="InterPro" id="IPR000212">
    <property type="entry name" value="DNA_helicase_UvrD/REP"/>
</dbReference>
<evidence type="ECO:0000256" key="3">
    <source>
        <dbReference type="ARBA" id="ARBA00022763"/>
    </source>
</evidence>
<evidence type="ECO:0000256" key="11">
    <source>
        <dbReference type="ARBA" id="ARBA00034617"/>
    </source>
</evidence>
<dbReference type="EC" id="3.1.-.-" evidence="13"/>
<dbReference type="STRING" id="759620.WS105_0039"/>
<gene>
    <name evidence="13" type="primary">addA</name>
    <name evidence="17" type="ORF">WS74_0038</name>
</gene>
<dbReference type="PROSITE" id="PS51217">
    <property type="entry name" value="UVRD_HELICASE_CTER"/>
    <property type="match status" value="1"/>
</dbReference>
<dbReference type="KEGG" id="wct:WS74_0038"/>
<keyword evidence="9 13" id="KW-0234">DNA repair</keyword>
<dbReference type="RefSeq" id="WP_009495708.1">
    <property type="nucleotide sequence ID" value="NZ_CP009223.1"/>
</dbReference>
<dbReference type="KEGG" id="wci:WS105_0039"/>
<evidence type="ECO:0000256" key="10">
    <source>
        <dbReference type="ARBA" id="ARBA00023235"/>
    </source>
</evidence>
<dbReference type="AlphaFoldDB" id="A0A075TYI7"/>
<evidence type="ECO:0000256" key="8">
    <source>
        <dbReference type="ARBA" id="ARBA00023125"/>
    </source>
</evidence>
<keyword evidence="3 13" id="KW-0227">DNA damage</keyword>
<dbReference type="GO" id="GO:0016887">
    <property type="term" value="F:ATP hydrolysis activity"/>
    <property type="evidence" value="ECO:0007669"/>
    <property type="project" value="RHEA"/>
</dbReference>
<evidence type="ECO:0000256" key="9">
    <source>
        <dbReference type="ARBA" id="ARBA00023204"/>
    </source>
</evidence>
<feature type="domain" description="UvrD-like helicase ATP-binding" evidence="15">
    <location>
        <begin position="1"/>
        <end position="477"/>
    </location>
</feature>
<accession>A0A075TYI7</accession>
<keyword evidence="2 13" id="KW-0547">Nucleotide-binding</keyword>
<dbReference type="GO" id="GO:0033202">
    <property type="term" value="C:DNA helicase complex"/>
    <property type="evidence" value="ECO:0007669"/>
    <property type="project" value="TreeGrafter"/>
</dbReference>
<dbReference type="GO" id="GO:0043138">
    <property type="term" value="F:3'-5' DNA helicase activity"/>
    <property type="evidence" value="ECO:0007669"/>
    <property type="project" value="UniProtKB-UniRule"/>
</dbReference>
<dbReference type="OrthoDB" id="9810135at2"/>
<reference evidence="17 18" key="1">
    <citation type="journal article" date="2014" name="Genome Announc.">
        <title>Complete Genome Sequences of Fish Pathogenic Weissella ceti Strains WS74 and WS105.</title>
        <authorList>
            <person name="Figueiredo H.C."/>
            <person name="Leal C.A."/>
            <person name="Dorella F.A."/>
            <person name="Carvalho A.F."/>
            <person name="Soares S.C."/>
            <person name="Pereira F.L."/>
            <person name="Azevedo V.A."/>
        </authorList>
    </citation>
    <scope>NUCLEOTIDE SEQUENCE [LARGE SCALE GENOMIC DNA]</scope>
    <source>
        <strain evidence="17 18">WS74</strain>
    </source>
</reference>
<dbReference type="Gene3D" id="3.40.50.300">
    <property type="entry name" value="P-loop containing nucleotide triphosphate hydrolases"/>
    <property type="match status" value="4"/>
</dbReference>
<comment type="cofactor">
    <cofactor evidence="13">
        <name>Mg(2+)</name>
        <dbReference type="ChEBI" id="CHEBI:18420"/>
    </cofactor>
</comment>
<evidence type="ECO:0000313" key="17">
    <source>
        <dbReference type="EMBL" id="AIM62290.1"/>
    </source>
</evidence>
<feature type="domain" description="UvrD-like helicase C-terminal" evidence="16">
    <location>
        <begin position="505"/>
        <end position="802"/>
    </location>
</feature>
<dbReference type="PATRIC" id="fig|759620.7.peg.36"/>
<dbReference type="Proteomes" id="UP000029079">
    <property type="component" value="Chromosome"/>
</dbReference>
<dbReference type="InterPro" id="IPR014016">
    <property type="entry name" value="UvrD-like_ATP-bd"/>
</dbReference>
<sequence length="1265" mass="143176">MNFTPTQSAAIETKGKNILVSASAGSGKTRVLVERVLRRLLAGENINEFLIVTFTEAAAAEMKERLEKVIRTNLQDAEGDQRQHLLKQLRLLNVANISTLHAFALRLIEQYHYTIDLDPQFRLLDDAERTLLMHNVYQSLLNDAYENDDAGTFKALVTQFKSASQDDGPLREAVFTLFNFAMARPDTSEWLANLVTAYAYEGNFTQTVFYQTEVLPLLKAEIIGLAAEAERALRQAPDTDESEAALNRKANLENDADFFDSMNQMLANPDLSWDDLRRMMLNDDQPTKWGAARHAKAKASRFSKDDAELKEAWDAVKIGRDYRLTQLDKLRSQYFILDEAGQEVALTGAQATLRQLVTFTEQFRDAFLKEKLAQKTVDFNDLEHFALEIVQQDAVVQELSARYSEVMVDEYQDTNQLQEAILSRIAGDDNTFQVGDIKQSIYKFRQADPSLFGSKLHDYPLDDQSDVITLQENFRSHPNVTKFINYIFGQIMSEQLGDVEYTGTAELVAGADYYPKEVSKHAELLVYLSEVDDDADKYTSTIGQIRLMAWKIKALMADETTRIFDREEKELRRPTYDDFTILVPTKLQNLDVIDVFNKLDLPLAVDGTENFFQTTEISVMLSLLRIIDNPHQDIPLAAVLRSPMYGLDENALAVIRLQDMQGDFYQALTCFNELEIADVTFGGMDVEAIQRIKMIVSRFMDQLAEFKILATQNQLVDLIWRIFDKTGWLDYVGGLPSGPQRQANLHALYERAASFQQSNFVGLYQFVSYITELQEKERDLGVADANVTDNSIRLMTIHRSKGLEFPIVFLLNSTRDMVSTNEVKGKVLVDAYAGAGIDYVDVEHQLQLPTIQREVVKTARQKGAFAEQLRVLYVALTRAEQEVFLVGSYDTAKQMLDKWQLSQHGQDWMLPEWVRLQGKSYMDLAGMALLRHPDIEQRLHITDAEVDLTDIKPLVPKDEFVKPAEEEMAEFLANQLKFNIDTKTFSELQADEVAQYDAKIVETTPVVDPLITNVDVTNWQPVLEYDYSFDSATHATAYQSVSEVKRLFEDPDLTAGRGVADTRLDPQATTGLRFVNDELPEPKFMQVATNQVTAAAIGTGTHLVLQSINLAKGVPTLDGIGQTIDDLVKSELLDVAVAKKINRESILTFFTGTDLGQQMVLNQASLKREVPFSLLLDAKMLYKDFAGDDRVLVHGIIDGYFMKGDELWLFDYKTDRMIDDNAEQMLKERYAGQLNIYAQALIAMGLPQPKKFIYALSIGKTIELG</sequence>
<keyword evidence="1 13" id="KW-0540">Nuclease</keyword>
<evidence type="ECO:0000256" key="5">
    <source>
        <dbReference type="ARBA" id="ARBA00022806"/>
    </source>
</evidence>
<organism evidence="17 18">
    <name type="scientific">Weissella ceti</name>
    <dbReference type="NCBI Taxonomy" id="759620"/>
    <lineage>
        <taxon>Bacteria</taxon>
        <taxon>Bacillati</taxon>
        <taxon>Bacillota</taxon>
        <taxon>Bacilli</taxon>
        <taxon>Lactobacillales</taxon>
        <taxon>Lactobacillaceae</taxon>
        <taxon>Weissella</taxon>
    </lineage>
</organism>
<dbReference type="Pfam" id="PF00580">
    <property type="entry name" value="UvrD-helicase"/>
    <property type="match status" value="1"/>
</dbReference>
<dbReference type="InterPro" id="IPR014017">
    <property type="entry name" value="DNA_helicase_UvrD-like_C"/>
</dbReference>
<dbReference type="InterPro" id="IPR011335">
    <property type="entry name" value="Restrct_endonuc-II-like"/>
</dbReference>
<evidence type="ECO:0000256" key="13">
    <source>
        <dbReference type="HAMAP-Rule" id="MF_01451"/>
    </source>
</evidence>
<dbReference type="HAMAP" id="MF_01451">
    <property type="entry name" value="AddA"/>
    <property type="match status" value="1"/>
</dbReference>
<evidence type="ECO:0000313" key="18">
    <source>
        <dbReference type="Proteomes" id="UP000029079"/>
    </source>
</evidence>
<keyword evidence="5 13" id="KW-0347">Helicase</keyword>
<evidence type="ECO:0000256" key="7">
    <source>
        <dbReference type="ARBA" id="ARBA00022840"/>
    </source>
</evidence>
<evidence type="ECO:0000259" key="16">
    <source>
        <dbReference type="PROSITE" id="PS51217"/>
    </source>
</evidence>
<keyword evidence="7 13" id="KW-0067">ATP-binding</keyword>
<dbReference type="KEGG" id="wce:WS08_0039"/>
<keyword evidence="6 13" id="KW-0269">Exonuclease</keyword>
<name>A0A075TYI7_9LACO</name>